<proteinExistence type="inferred from homology"/>
<reference evidence="5" key="1">
    <citation type="submission" date="2017-04" db="EMBL/GenBank/DDBJ databases">
        <title>Function of individual gut microbiota members based on whole genome sequencing of pure cultures obtained from chicken caecum.</title>
        <authorList>
            <person name="Medvecky M."/>
            <person name="Cejkova D."/>
            <person name="Polansky O."/>
            <person name="Karasova D."/>
            <person name="Kubasova T."/>
            <person name="Cizek A."/>
            <person name="Rychlik I."/>
        </authorList>
    </citation>
    <scope>NUCLEOTIDE SEQUENCE [LARGE SCALE GENOMIC DNA]</scope>
    <source>
        <strain evidence="5">An273</strain>
    </source>
</reference>
<dbReference type="GO" id="GO:0009253">
    <property type="term" value="P:peptidoglycan catabolic process"/>
    <property type="evidence" value="ECO:0007669"/>
    <property type="project" value="InterPro"/>
</dbReference>
<name>A0A1Y4DMM0_9BACT</name>
<dbReference type="RefSeq" id="WP_087288762.1">
    <property type="nucleotide sequence ID" value="NZ_NFJD01000003.1"/>
</dbReference>
<keyword evidence="3" id="KW-0378">Hydrolase</keyword>
<evidence type="ECO:0000256" key="2">
    <source>
        <dbReference type="ARBA" id="ARBA00022638"/>
    </source>
</evidence>
<dbReference type="Pfam" id="PF00959">
    <property type="entry name" value="Phage_lysozyme"/>
    <property type="match status" value="1"/>
</dbReference>
<comment type="similarity">
    <text evidence="3">Belongs to the glycosyl hydrolase 24 family.</text>
</comment>
<keyword evidence="1 3" id="KW-0929">Antimicrobial</keyword>
<dbReference type="InterPro" id="IPR002196">
    <property type="entry name" value="Glyco_hydro_24"/>
</dbReference>
<evidence type="ECO:0000313" key="5">
    <source>
        <dbReference type="Proteomes" id="UP000196368"/>
    </source>
</evidence>
<dbReference type="GO" id="GO:0016998">
    <property type="term" value="P:cell wall macromolecule catabolic process"/>
    <property type="evidence" value="ECO:0007669"/>
    <property type="project" value="InterPro"/>
</dbReference>
<dbReference type="EMBL" id="NFJD01000003">
    <property type="protein sequence ID" value="OUO56641.1"/>
    <property type="molecule type" value="Genomic_DNA"/>
</dbReference>
<sequence length="138" mass="15591">MDYEKLAARIRKNEGLSHRPYRCSAGALTIGYGHNLDARGISKEVAELLLKQDLEIAEKQVKNAFIWWPKMDDARLGVLIEMCYNLGLLGLVGFKKMLAAVEAGDYKRAAKEMLDSKWAFQVKGRAVELSKIMETGEW</sequence>
<dbReference type="InterPro" id="IPR023347">
    <property type="entry name" value="Lysozyme_dom_sf"/>
</dbReference>
<dbReference type="OrthoDB" id="9091992at2"/>
<dbReference type="PANTHER" id="PTHR37406">
    <property type="entry name" value="T4-TYPE LYSOZYME 1-RELATED"/>
    <property type="match status" value="1"/>
</dbReference>
<dbReference type="EC" id="3.2.1.17" evidence="3"/>
<keyword evidence="2 3" id="KW-0081">Bacteriolytic enzyme</keyword>
<protein>
    <recommendedName>
        <fullName evidence="3">Lysozyme</fullName>
        <ecNumber evidence="3">3.2.1.17</ecNumber>
    </recommendedName>
</protein>
<keyword evidence="5" id="KW-1185">Reference proteome</keyword>
<dbReference type="InterPro" id="IPR052619">
    <property type="entry name" value="Phage_lysozyme-like"/>
</dbReference>
<dbReference type="AlphaFoldDB" id="A0A1Y4DMM0"/>
<gene>
    <name evidence="4" type="ORF">B5F75_05475</name>
</gene>
<keyword evidence="3" id="KW-0326">Glycosidase</keyword>
<comment type="catalytic activity">
    <reaction evidence="3">
        <text>Hydrolysis of (1-&gt;4)-beta-linkages between N-acetylmuramic acid and N-acetyl-D-glucosamine residues in a peptidoglycan and between N-acetyl-D-glucosamine residues in chitodextrins.</text>
        <dbReference type="EC" id="3.2.1.17"/>
    </reaction>
</comment>
<dbReference type="Gene3D" id="1.10.530.40">
    <property type="match status" value="1"/>
</dbReference>
<organism evidence="4 5">
    <name type="scientific">Candidatus Avelusimicrobium gallicola</name>
    <dbReference type="NCBI Taxonomy" id="2562704"/>
    <lineage>
        <taxon>Bacteria</taxon>
        <taxon>Pseudomonadati</taxon>
        <taxon>Elusimicrobiota</taxon>
        <taxon>Elusimicrobia</taxon>
        <taxon>Elusimicrobiales</taxon>
        <taxon>Elusimicrobiaceae</taxon>
        <taxon>Candidatus Avelusimicrobium</taxon>
    </lineage>
</organism>
<dbReference type="GO" id="GO:0003796">
    <property type="term" value="F:lysozyme activity"/>
    <property type="evidence" value="ECO:0007669"/>
    <property type="project" value="UniProtKB-EC"/>
</dbReference>
<dbReference type="SUPFAM" id="SSF53955">
    <property type="entry name" value="Lysozyme-like"/>
    <property type="match status" value="1"/>
</dbReference>
<evidence type="ECO:0000256" key="1">
    <source>
        <dbReference type="ARBA" id="ARBA00022529"/>
    </source>
</evidence>
<evidence type="ECO:0000313" key="4">
    <source>
        <dbReference type="EMBL" id="OUO56641.1"/>
    </source>
</evidence>
<evidence type="ECO:0000256" key="3">
    <source>
        <dbReference type="RuleBase" id="RU003788"/>
    </source>
</evidence>
<dbReference type="GO" id="GO:0031640">
    <property type="term" value="P:killing of cells of another organism"/>
    <property type="evidence" value="ECO:0007669"/>
    <property type="project" value="UniProtKB-KW"/>
</dbReference>
<dbReference type="PANTHER" id="PTHR37406:SF1">
    <property type="entry name" value="T4-TYPE LYSOZYME 1-RELATED"/>
    <property type="match status" value="1"/>
</dbReference>
<dbReference type="GO" id="GO:0042742">
    <property type="term" value="P:defense response to bacterium"/>
    <property type="evidence" value="ECO:0007669"/>
    <property type="project" value="UniProtKB-KW"/>
</dbReference>
<dbReference type="Proteomes" id="UP000196368">
    <property type="component" value="Unassembled WGS sequence"/>
</dbReference>
<comment type="caution">
    <text evidence="4">The sequence shown here is derived from an EMBL/GenBank/DDBJ whole genome shotgun (WGS) entry which is preliminary data.</text>
</comment>
<accession>A0A1Y4DMM0</accession>
<dbReference type="InterPro" id="IPR023346">
    <property type="entry name" value="Lysozyme-like_dom_sf"/>
</dbReference>